<name>A0AAN9MUW3_CANGL</name>
<sequence length="99" mass="10680">MKSDLDAQSKSSRAVDRTVALAPVQGDRTVAVTPICAHVYAGPLPYFHKMGVCGLALASWLFDFNSMAPCWLAIRAVPTLAWLECGEGLRQGYIPTDSP</sequence>
<keyword evidence="2" id="KW-1185">Reference proteome</keyword>
<proteinExistence type="predicted"/>
<evidence type="ECO:0000313" key="2">
    <source>
        <dbReference type="Proteomes" id="UP001367508"/>
    </source>
</evidence>
<organism evidence="1 2">
    <name type="scientific">Canavalia gladiata</name>
    <name type="common">Sword bean</name>
    <name type="synonym">Dolichos gladiatus</name>
    <dbReference type="NCBI Taxonomy" id="3824"/>
    <lineage>
        <taxon>Eukaryota</taxon>
        <taxon>Viridiplantae</taxon>
        <taxon>Streptophyta</taxon>
        <taxon>Embryophyta</taxon>
        <taxon>Tracheophyta</taxon>
        <taxon>Spermatophyta</taxon>
        <taxon>Magnoliopsida</taxon>
        <taxon>eudicotyledons</taxon>
        <taxon>Gunneridae</taxon>
        <taxon>Pentapetalae</taxon>
        <taxon>rosids</taxon>
        <taxon>fabids</taxon>
        <taxon>Fabales</taxon>
        <taxon>Fabaceae</taxon>
        <taxon>Papilionoideae</taxon>
        <taxon>50 kb inversion clade</taxon>
        <taxon>NPAAA clade</taxon>
        <taxon>indigoferoid/millettioid clade</taxon>
        <taxon>Phaseoleae</taxon>
        <taxon>Canavalia</taxon>
    </lineage>
</organism>
<accession>A0AAN9MUW3</accession>
<dbReference type="EMBL" id="JAYMYQ010000001">
    <property type="protein sequence ID" value="KAK7361122.1"/>
    <property type="molecule type" value="Genomic_DNA"/>
</dbReference>
<dbReference type="AlphaFoldDB" id="A0AAN9MUW3"/>
<gene>
    <name evidence="1" type="ORF">VNO77_03164</name>
</gene>
<dbReference type="Proteomes" id="UP001367508">
    <property type="component" value="Unassembled WGS sequence"/>
</dbReference>
<evidence type="ECO:0000313" key="1">
    <source>
        <dbReference type="EMBL" id="KAK7361122.1"/>
    </source>
</evidence>
<reference evidence="1 2" key="1">
    <citation type="submission" date="2024-01" db="EMBL/GenBank/DDBJ databases">
        <title>The genomes of 5 underutilized Papilionoideae crops provide insights into root nodulation and disease resistanc.</title>
        <authorList>
            <person name="Jiang F."/>
        </authorList>
    </citation>
    <scope>NUCLEOTIDE SEQUENCE [LARGE SCALE GENOMIC DNA]</scope>
    <source>
        <strain evidence="1">LVBAO_FW01</strain>
        <tissue evidence="1">Leaves</tissue>
    </source>
</reference>
<protein>
    <submittedName>
        <fullName evidence="1">Uncharacterized protein</fullName>
    </submittedName>
</protein>
<comment type="caution">
    <text evidence="1">The sequence shown here is derived from an EMBL/GenBank/DDBJ whole genome shotgun (WGS) entry which is preliminary data.</text>
</comment>